<name>A0A2S0KCU9_9ACTN</name>
<gene>
    <name evidence="7" type="ORF">C6V83_03645</name>
</gene>
<evidence type="ECO:0000313" key="7">
    <source>
        <dbReference type="EMBL" id="AVL99514.1"/>
    </source>
</evidence>
<dbReference type="InterPro" id="IPR020578">
    <property type="entry name" value="Aminotrans_V_PyrdxlP_BS"/>
</dbReference>
<evidence type="ECO:0000256" key="4">
    <source>
        <dbReference type="ARBA" id="ARBA00050776"/>
    </source>
</evidence>
<dbReference type="RefSeq" id="WP_105941249.1">
    <property type="nucleotide sequence ID" value="NZ_CP027433.1"/>
</dbReference>
<sequence length="424" mass="44246">MTAVLDTPVTTTDLGTPVLDDGRCPGVTSLAPVVGGSQTVPVSGGGEVRYANFDYAASAPALTEVAEAFTAALGQYASVHRGAGQLSQITTARYEQARERVREFVGGRADDTVVFTRNTTDSLNLAAHILPAGGDVVVLDIEHHANLLPWQRTGRARVVVAQPTFTETLQALEAELTAKPAALLAITGASNVTGEVLPIRTLTALAHRHGARILIDAAQLVAHRPVALASHGVDYVVFSGHKVYAPFGAGVLVGRSDWLDAAEPYLAGGGATHNVDLTETTWHTGAARHEAGSPNVLGAVAIAAAADAIGNLGYELIGYHERDLLTRLDAGLAKLDGVTPLRIFDDVADRVGIAGFAVAGRTAREVAEYLSERHGIGVRDGKFCAHPLVRRLGYPDGAVRASFGLGTSSDDVDRLIAALSELVG</sequence>
<dbReference type="AlphaFoldDB" id="A0A2S0KCU9"/>
<evidence type="ECO:0000256" key="3">
    <source>
        <dbReference type="ARBA" id="ARBA00022898"/>
    </source>
</evidence>
<keyword evidence="8" id="KW-1185">Reference proteome</keyword>
<protein>
    <submittedName>
        <fullName evidence="7">Cysteine desulfurase</fullName>
    </submittedName>
</protein>
<dbReference type="InterPro" id="IPR000192">
    <property type="entry name" value="Aminotrans_V_dom"/>
</dbReference>
<evidence type="ECO:0000259" key="6">
    <source>
        <dbReference type="Pfam" id="PF00266"/>
    </source>
</evidence>
<organism evidence="7 8">
    <name type="scientific">Gordonia iterans</name>
    <dbReference type="NCBI Taxonomy" id="1004901"/>
    <lineage>
        <taxon>Bacteria</taxon>
        <taxon>Bacillati</taxon>
        <taxon>Actinomycetota</taxon>
        <taxon>Actinomycetes</taxon>
        <taxon>Mycobacteriales</taxon>
        <taxon>Gordoniaceae</taxon>
        <taxon>Gordonia</taxon>
    </lineage>
</organism>
<reference evidence="7 8" key="1">
    <citation type="submission" date="2018-03" db="EMBL/GenBank/DDBJ databases">
        <title>Characteristics and genome of n-alkane degrading marine bacteria Gordonia iterans isolated from crude oil contaminated in Tae-an, South Korea.</title>
        <authorList>
            <person name="Lee S.-S."/>
            <person name="Kim H."/>
        </authorList>
    </citation>
    <scope>NUCLEOTIDE SEQUENCE [LARGE SCALE GENOMIC DNA]</scope>
    <source>
        <strain evidence="7 8">Co17</strain>
    </source>
</reference>
<evidence type="ECO:0000313" key="8">
    <source>
        <dbReference type="Proteomes" id="UP000239814"/>
    </source>
</evidence>
<dbReference type="SUPFAM" id="SSF53383">
    <property type="entry name" value="PLP-dependent transferases"/>
    <property type="match status" value="1"/>
</dbReference>
<dbReference type="InterPro" id="IPR015424">
    <property type="entry name" value="PyrdxlP-dep_Trfase"/>
</dbReference>
<dbReference type="Gene3D" id="3.90.1150.10">
    <property type="entry name" value="Aspartate Aminotransferase, domain 1"/>
    <property type="match status" value="1"/>
</dbReference>
<accession>A0A2S0KCU9</accession>
<evidence type="ECO:0000256" key="5">
    <source>
        <dbReference type="RuleBase" id="RU004504"/>
    </source>
</evidence>
<dbReference type="InterPro" id="IPR015421">
    <property type="entry name" value="PyrdxlP-dep_Trfase_major"/>
</dbReference>
<feature type="domain" description="Aminotransferase class V" evidence="6">
    <location>
        <begin position="52"/>
        <end position="415"/>
    </location>
</feature>
<comment type="cofactor">
    <cofactor evidence="1 5">
        <name>pyridoxal 5'-phosphate</name>
        <dbReference type="ChEBI" id="CHEBI:597326"/>
    </cofactor>
</comment>
<dbReference type="PANTHER" id="PTHR43586:SF8">
    <property type="entry name" value="CYSTEINE DESULFURASE 1, CHLOROPLASTIC"/>
    <property type="match status" value="1"/>
</dbReference>
<proteinExistence type="inferred from homology"/>
<dbReference type="PANTHER" id="PTHR43586">
    <property type="entry name" value="CYSTEINE DESULFURASE"/>
    <property type="match status" value="1"/>
</dbReference>
<keyword evidence="3" id="KW-0663">Pyridoxal phosphate</keyword>
<dbReference type="Pfam" id="PF00266">
    <property type="entry name" value="Aminotran_5"/>
    <property type="match status" value="1"/>
</dbReference>
<dbReference type="InterPro" id="IPR015422">
    <property type="entry name" value="PyrdxlP-dep_Trfase_small"/>
</dbReference>
<dbReference type="EMBL" id="CP027433">
    <property type="protein sequence ID" value="AVL99514.1"/>
    <property type="molecule type" value="Genomic_DNA"/>
</dbReference>
<dbReference type="Proteomes" id="UP000239814">
    <property type="component" value="Chromosome"/>
</dbReference>
<comment type="catalytic activity">
    <reaction evidence="4">
        <text>(sulfur carrier)-H + L-cysteine = (sulfur carrier)-SH + L-alanine</text>
        <dbReference type="Rhea" id="RHEA:43892"/>
        <dbReference type="Rhea" id="RHEA-COMP:14737"/>
        <dbReference type="Rhea" id="RHEA-COMP:14739"/>
        <dbReference type="ChEBI" id="CHEBI:29917"/>
        <dbReference type="ChEBI" id="CHEBI:35235"/>
        <dbReference type="ChEBI" id="CHEBI:57972"/>
        <dbReference type="ChEBI" id="CHEBI:64428"/>
        <dbReference type="EC" id="2.8.1.7"/>
    </reaction>
</comment>
<dbReference type="OrthoDB" id="9804366at2"/>
<dbReference type="KEGG" id="git:C6V83_03645"/>
<evidence type="ECO:0000256" key="2">
    <source>
        <dbReference type="ARBA" id="ARBA00010447"/>
    </source>
</evidence>
<dbReference type="GO" id="GO:0031071">
    <property type="term" value="F:cysteine desulfurase activity"/>
    <property type="evidence" value="ECO:0007669"/>
    <property type="project" value="UniProtKB-EC"/>
</dbReference>
<evidence type="ECO:0000256" key="1">
    <source>
        <dbReference type="ARBA" id="ARBA00001933"/>
    </source>
</evidence>
<comment type="similarity">
    <text evidence="2">Belongs to the class-V pyridoxal-phosphate-dependent aminotransferase family. Csd subfamily.</text>
</comment>
<dbReference type="Gene3D" id="3.40.640.10">
    <property type="entry name" value="Type I PLP-dependent aspartate aminotransferase-like (Major domain)"/>
    <property type="match status" value="1"/>
</dbReference>
<dbReference type="PROSITE" id="PS00595">
    <property type="entry name" value="AA_TRANSFER_CLASS_5"/>
    <property type="match status" value="1"/>
</dbReference>